<evidence type="ECO:0000256" key="2">
    <source>
        <dbReference type="SAM" id="SignalP"/>
    </source>
</evidence>
<feature type="signal peptide" evidence="2">
    <location>
        <begin position="1"/>
        <end position="21"/>
    </location>
</feature>
<accession>A0A316YN95</accession>
<keyword evidence="1" id="KW-0472">Membrane</keyword>
<keyword evidence="1" id="KW-0812">Transmembrane</keyword>
<keyword evidence="4" id="KW-1185">Reference proteome</keyword>
<keyword evidence="2" id="KW-0732">Signal</keyword>
<feature type="chain" id="PRO_5016300430" evidence="2">
    <location>
        <begin position="22"/>
        <end position="344"/>
    </location>
</feature>
<gene>
    <name evidence="3" type="ORF">FA10DRAFT_279458</name>
</gene>
<dbReference type="RefSeq" id="XP_025377482.1">
    <property type="nucleotide sequence ID" value="XM_025523543.1"/>
</dbReference>
<protein>
    <submittedName>
        <fullName evidence="3">Uncharacterized protein</fullName>
    </submittedName>
</protein>
<dbReference type="OrthoDB" id="3361196at2759"/>
<reference evidence="3 4" key="1">
    <citation type="journal article" date="2018" name="Mol. Biol. Evol.">
        <title>Broad Genomic Sampling Reveals a Smut Pathogenic Ancestry of the Fungal Clade Ustilaginomycotina.</title>
        <authorList>
            <person name="Kijpornyongpan T."/>
            <person name="Mondo S.J."/>
            <person name="Barry K."/>
            <person name="Sandor L."/>
            <person name="Lee J."/>
            <person name="Lipzen A."/>
            <person name="Pangilinan J."/>
            <person name="LaButti K."/>
            <person name="Hainaut M."/>
            <person name="Henrissat B."/>
            <person name="Grigoriev I.V."/>
            <person name="Spatafora J.W."/>
            <person name="Aime M.C."/>
        </authorList>
    </citation>
    <scope>NUCLEOTIDE SEQUENCE [LARGE SCALE GENOMIC DNA]</scope>
    <source>
        <strain evidence="3 4">MCA 4198</strain>
    </source>
</reference>
<keyword evidence="1" id="KW-1133">Transmembrane helix</keyword>
<evidence type="ECO:0000313" key="3">
    <source>
        <dbReference type="EMBL" id="PWN90284.1"/>
    </source>
</evidence>
<feature type="transmembrane region" description="Helical" evidence="1">
    <location>
        <begin position="325"/>
        <end position="343"/>
    </location>
</feature>
<sequence length="344" mass="36841">MRLDFLVSAAALLLAVTGIEAAPMPSPMPVPSAVRARGAAAPAGATPAPRWLPQDSTPDEVQAFYAPMQQWARNKASRGDKSLQPDQRAWPRALREAKKLAGIVGRAGNVNRAERIALERLARSEVETEAGRKRLAELEERQAAREDKRAARTVTKRSDIPSVPLSEMPYPSFPAEYPSCYNCEQKYSSISSCAAASSVFENATSIFNDPFAYISVIKCSCTDTFQAVFPQCVQCFQLTNQCQYLGTDPQGTGAPDAVTNMRSICAFSSSVLGGAQSANYPDYNHTFTPSVVPSYTDVTTSGEGFYDQSTGAIFGGAIQSRTPAAALPLVVAAFCIGLGVFALI</sequence>
<dbReference type="Proteomes" id="UP000245768">
    <property type="component" value="Unassembled WGS sequence"/>
</dbReference>
<dbReference type="GeneID" id="37045459"/>
<proteinExistence type="predicted"/>
<evidence type="ECO:0000313" key="4">
    <source>
        <dbReference type="Proteomes" id="UP000245768"/>
    </source>
</evidence>
<dbReference type="InParanoid" id="A0A316YN95"/>
<organism evidence="3 4">
    <name type="scientific">Acaromyces ingoldii</name>
    <dbReference type="NCBI Taxonomy" id="215250"/>
    <lineage>
        <taxon>Eukaryota</taxon>
        <taxon>Fungi</taxon>
        <taxon>Dikarya</taxon>
        <taxon>Basidiomycota</taxon>
        <taxon>Ustilaginomycotina</taxon>
        <taxon>Exobasidiomycetes</taxon>
        <taxon>Exobasidiales</taxon>
        <taxon>Cryptobasidiaceae</taxon>
        <taxon>Acaromyces</taxon>
    </lineage>
</organism>
<dbReference type="AlphaFoldDB" id="A0A316YN95"/>
<dbReference type="EMBL" id="KZ819636">
    <property type="protein sequence ID" value="PWN90284.1"/>
    <property type="molecule type" value="Genomic_DNA"/>
</dbReference>
<name>A0A316YN95_9BASI</name>
<evidence type="ECO:0000256" key="1">
    <source>
        <dbReference type="SAM" id="Phobius"/>
    </source>
</evidence>